<gene>
    <name evidence="1" type="ORF">GRI40_01655</name>
</gene>
<dbReference type="AlphaFoldDB" id="A0A6I4T8P9"/>
<dbReference type="Proteomes" id="UP000439522">
    <property type="component" value="Unassembled WGS sequence"/>
</dbReference>
<protein>
    <recommendedName>
        <fullName evidence="3">Glycosyltransferase family 2 protein</fullName>
    </recommendedName>
</protein>
<dbReference type="EMBL" id="WTZA01000001">
    <property type="protein sequence ID" value="MXO73929.1"/>
    <property type="molecule type" value="Genomic_DNA"/>
</dbReference>
<organism evidence="1 2">
    <name type="scientific">Tsuneonella aeria</name>
    <dbReference type="NCBI Taxonomy" id="1837929"/>
    <lineage>
        <taxon>Bacteria</taxon>
        <taxon>Pseudomonadati</taxon>
        <taxon>Pseudomonadota</taxon>
        <taxon>Alphaproteobacteria</taxon>
        <taxon>Sphingomonadales</taxon>
        <taxon>Erythrobacteraceae</taxon>
        <taxon>Tsuneonella</taxon>
    </lineage>
</organism>
<comment type="caution">
    <text evidence="1">The sequence shown here is derived from an EMBL/GenBank/DDBJ whole genome shotgun (WGS) entry which is preliminary data.</text>
</comment>
<reference evidence="1 2" key="1">
    <citation type="submission" date="2019-12" db="EMBL/GenBank/DDBJ databases">
        <title>Genomic-based taxomic classification of the family Erythrobacteraceae.</title>
        <authorList>
            <person name="Xu L."/>
        </authorList>
    </citation>
    <scope>NUCLEOTIDE SEQUENCE [LARGE SCALE GENOMIC DNA]</scope>
    <source>
        <strain evidence="1 2">100921-2</strain>
    </source>
</reference>
<dbReference type="RefSeq" id="WP_160609734.1">
    <property type="nucleotide sequence ID" value="NZ_WTZA01000001.1"/>
</dbReference>
<accession>A0A6I4T8P9</accession>
<dbReference type="OrthoDB" id="9771846at2"/>
<dbReference type="Pfam" id="PF11316">
    <property type="entry name" value="Rhamno_transf"/>
    <property type="match status" value="1"/>
</dbReference>
<keyword evidence="2" id="KW-1185">Reference proteome</keyword>
<dbReference type="CDD" id="cd00761">
    <property type="entry name" value="Glyco_tranf_GTA_type"/>
    <property type="match status" value="1"/>
</dbReference>
<sequence>MISHVILTRFNLATPGREQTLRSDPAWLAGRFDLFERYCLPSVAAQTDPDFDWIVLFDDETGDDARARIVAAQAVFPFRAVFTPMFPHGKWAAFTRSVIGPPQPGRLVVTSNLDSDDGIAVDYVARVKMAVASAGRAPPYAINFTSGIVLRDGMRYLHRHRSSAFTNLVEHDTPSLRTGNTINHMEMVKHVPILQERGPPAWLQVVHDTNVSNRVRGRLLTDVEAGRFPPSVIGPAPRVSARRWITENLALGPLRWGRDVLVKLYRLVRPWRPAG</sequence>
<evidence type="ECO:0000313" key="1">
    <source>
        <dbReference type="EMBL" id="MXO73929.1"/>
    </source>
</evidence>
<evidence type="ECO:0000313" key="2">
    <source>
        <dbReference type="Proteomes" id="UP000439522"/>
    </source>
</evidence>
<dbReference type="InterPro" id="IPR021466">
    <property type="entry name" value="Put_rhamnosyl_transferase"/>
</dbReference>
<name>A0A6I4T8P9_9SPHN</name>
<evidence type="ECO:0008006" key="3">
    <source>
        <dbReference type="Google" id="ProtNLM"/>
    </source>
</evidence>
<proteinExistence type="predicted"/>